<dbReference type="Gene3D" id="3.30.410.10">
    <property type="entry name" value="Cholesterol Oxidase, domain 2"/>
    <property type="match status" value="1"/>
</dbReference>
<accession>A0AAD5YPZ2</accession>
<dbReference type="SUPFAM" id="SSF54373">
    <property type="entry name" value="FAD-linked reductases, C-terminal domain"/>
    <property type="match status" value="1"/>
</dbReference>
<comment type="cofactor">
    <cofactor evidence="1">
        <name>FAD</name>
        <dbReference type="ChEBI" id="CHEBI:57692"/>
    </cofactor>
</comment>
<dbReference type="Proteomes" id="UP001213000">
    <property type="component" value="Unassembled WGS sequence"/>
</dbReference>
<dbReference type="GO" id="GO:0016614">
    <property type="term" value="F:oxidoreductase activity, acting on CH-OH group of donors"/>
    <property type="evidence" value="ECO:0007669"/>
    <property type="project" value="InterPro"/>
</dbReference>
<dbReference type="PANTHER" id="PTHR47190:SF2">
    <property type="entry name" value="CELLOBIOSE DEHYDROGENASE (AFU_ORTHOLOGUE AFUA_2G17620)"/>
    <property type="match status" value="1"/>
</dbReference>
<gene>
    <name evidence="3" type="ORF">NP233_g6489</name>
</gene>
<reference evidence="3" key="1">
    <citation type="submission" date="2022-07" db="EMBL/GenBank/DDBJ databases">
        <title>Genome Sequence of Leucocoprinus birnbaumii.</title>
        <authorList>
            <person name="Buettner E."/>
        </authorList>
    </citation>
    <scope>NUCLEOTIDE SEQUENCE</scope>
    <source>
        <strain evidence="3">VT141</strain>
    </source>
</reference>
<dbReference type="AlphaFoldDB" id="A0AAD5YPZ2"/>
<protein>
    <recommendedName>
        <fullName evidence="2">Glucose-methanol-choline oxidoreductase C-terminal domain-containing protein</fullName>
    </recommendedName>
</protein>
<keyword evidence="4" id="KW-1185">Reference proteome</keyword>
<evidence type="ECO:0000256" key="1">
    <source>
        <dbReference type="ARBA" id="ARBA00001974"/>
    </source>
</evidence>
<sequence>MTITAYLSTGLKSRGRIDSRDSQVLLQGIKDIASTYTSVSGLTMISPDNTTTIDAFFKAYPTSSMGLNHWLGSCSMGSSASNSVVDQNTKVWNTNNLFVIDASIMPGMPMGNPHGAIMAAAEQGVARMLALAGGP</sequence>
<feature type="domain" description="Glucose-methanol-choline oxidoreductase C-terminal" evidence="2">
    <location>
        <begin position="17"/>
        <end position="121"/>
    </location>
</feature>
<name>A0AAD5YPZ2_9AGAR</name>
<evidence type="ECO:0000259" key="2">
    <source>
        <dbReference type="Pfam" id="PF05199"/>
    </source>
</evidence>
<proteinExistence type="predicted"/>
<comment type="caution">
    <text evidence="3">The sequence shown here is derived from an EMBL/GenBank/DDBJ whole genome shotgun (WGS) entry which is preliminary data.</text>
</comment>
<dbReference type="PANTHER" id="PTHR47190">
    <property type="entry name" value="DEHYDROGENASE, PUTATIVE-RELATED"/>
    <property type="match status" value="1"/>
</dbReference>
<dbReference type="SUPFAM" id="SSF51905">
    <property type="entry name" value="FAD/NAD(P)-binding domain"/>
    <property type="match status" value="1"/>
</dbReference>
<organism evidence="3 4">
    <name type="scientific">Leucocoprinus birnbaumii</name>
    <dbReference type="NCBI Taxonomy" id="56174"/>
    <lineage>
        <taxon>Eukaryota</taxon>
        <taxon>Fungi</taxon>
        <taxon>Dikarya</taxon>
        <taxon>Basidiomycota</taxon>
        <taxon>Agaricomycotina</taxon>
        <taxon>Agaricomycetes</taxon>
        <taxon>Agaricomycetidae</taxon>
        <taxon>Agaricales</taxon>
        <taxon>Agaricineae</taxon>
        <taxon>Agaricaceae</taxon>
        <taxon>Leucocoprinus</taxon>
    </lineage>
</organism>
<dbReference type="InterPro" id="IPR036188">
    <property type="entry name" value="FAD/NAD-bd_sf"/>
</dbReference>
<evidence type="ECO:0000313" key="3">
    <source>
        <dbReference type="EMBL" id="KAJ3567245.1"/>
    </source>
</evidence>
<dbReference type="InterPro" id="IPR007867">
    <property type="entry name" value="GMC_OxRtase_C"/>
</dbReference>
<dbReference type="InterPro" id="IPR053208">
    <property type="entry name" value="GMC_Oxidoreductase_CD"/>
</dbReference>
<dbReference type="EMBL" id="JANIEX010000427">
    <property type="protein sequence ID" value="KAJ3567245.1"/>
    <property type="molecule type" value="Genomic_DNA"/>
</dbReference>
<evidence type="ECO:0000313" key="4">
    <source>
        <dbReference type="Proteomes" id="UP001213000"/>
    </source>
</evidence>
<dbReference type="Gene3D" id="3.50.50.60">
    <property type="entry name" value="FAD/NAD(P)-binding domain"/>
    <property type="match status" value="1"/>
</dbReference>
<dbReference type="Pfam" id="PF05199">
    <property type="entry name" value="GMC_oxred_C"/>
    <property type="match status" value="1"/>
</dbReference>